<feature type="compositionally biased region" description="Polar residues" evidence="1">
    <location>
        <begin position="45"/>
        <end position="64"/>
    </location>
</feature>
<feature type="region of interest" description="Disordered" evidence="1">
    <location>
        <begin position="133"/>
        <end position="163"/>
    </location>
</feature>
<dbReference type="AlphaFoldDB" id="A0A0B2X751"/>
<dbReference type="RefSeq" id="XP_040682663.1">
    <property type="nucleotide sequence ID" value="XM_040819398.1"/>
</dbReference>
<evidence type="ECO:0000313" key="3">
    <source>
        <dbReference type="Proteomes" id="UP000030816"/>
    </source>
</evidence>
<reference evidence="2 3" key="1">
    <citation type="journal article" date="2014" name="Proc. Natl. Acad. Sci. U.S.A.">
        <title>Trajectory and genomic determinants of fungal-pathogen speciation and host adaptation.</title>
        <authorList>
            <person name="Hu X."/>
            <person name="Xiao G."/>
            <person name="Zheng P."/>
            <person name="Shang Y."/>
            <person name="Su Y."/>
            <person name="Zhang X."/>
            <person name="Liu X."/>
            <person name="Zhan S."/>
            <person name="St Leger R.J."/>
            <person name="Wang C."/>
        </authorList>
    </citation>
    <scope>NUCLEOTIDE SEQUENCE [LARGE SCALE GENOMIC DNA]</scope>
    <source>
        <strain evidence="2 3">ARSEF 1941</strain>
    </source>
</reference>
<organism evidence="2 3">
    <name type="scientific">Metarhizium album (strain ARSEF 1941)</name>
    <dbReference type="NCBI Taxonomy" id="1081103"/>
    <lineage>
        <taxon>Eukaryota</taxon>
        <taxon>Fungi</taxon>
        <taxon>Dikarya</taxon>
        <taxon>Ascomycota</taxon>
        <taxon>Pezizomycotina</taxon>
        <taxon>Sordariomycetes</taxon>
        <taxon>Hypocreomycetidae</taxon>
        <taxon>Hypocreales</taxon>
        <taxon>Clavicipitaceae</taxon>
        <taxon>Metarhizium</taxon>
    </lineage>
</organism>
<dbReference type="EMBL" id="AZHE01000001">
    <property type="protein sequence ID" value="KHO01598.1"/>
    <property type="molecule type" value="Genomic_DNA"/>
</dbReference>
<proteinExistence type="predicted"/>
<keyword evidence="3" id="KW-1185">Reference proteome</keyword>
<dbReference type="HOGENOM" id="CLU_044097_0_0_1"/>
<name>A0A0B2X751_METAS</name>
<dbReference type="OrthoDB" id="3557758at2759"/>
<evidence type="ECO:0000313" key="2">
    <source>
        <dbReference type="EMBL" id="KHO01598.1"/>
    </source>
</evidence>
<dbReference type="Proteomes" id="UP000030816">
    <property type="component" value="Unassembled WGS sequence"/>
</dbReference>
<accession>A0A0B2X751</accession>
<gene>
    <name evidence="2" type="ORF">MAM_00599</name>
</gene>
<feature type="compositionally biased region" description="Polar residues" evidence="1">
    <location>
        <begin position="271"/>
        <end position="290"/>
    </location>
</feature>
<feature type="region of interest" description="Disordered" evidence="1">
    <location>
        <begin position="45"/>
        <end position="88"/>
    </location>
</feature>
<comment type="caution">
    <text evidence="2">The sequence shown here is derived from an EMBL/GenBank/DDBJ whole genome shotgun (WGS) entry which is preliminary data.</text>
</comment>
<feature type="region of interest" description="Disordered" evidence="1">
    <location>
        <begin position="312"/>
        <end position="331"/>
    </location>
</feature>
<dbReference type="STRING" id="1081103.A0A0B2X751"/>
<sequence>MPRRTHAKRPVISAPIGPVRHLEGITFEGNDALRMVYRSNFSTANTNQSITTSSPIVSSDSLASRKSRRVSRSFPNTQPPSASPTVVESDISALSRIETNSSSKASVGKRPALLSLSTRSSSSRHLPKYTLVARPESAGNAADVPPLKGPNHDGDPSIPRSMSKWNTKTLAVLQELKKPFLRRSLAAVRGLSPDLPRPTQVVSKCRGSEPSVSGFRSSASTLATFVGISSRPNSPPNVSPGKKPSPRQCEAYWTGRFTALSDRFLNERLNNGAFSSSSSPTHNTRDQVQTRLPLPSRPSLASHDRLTYLAPSNTTSALPTAVHDPRPRPPDDQEILRQICEQLELECRTPAERNSFCEWKDTYYALKYVQTEPRAAEWTYDKGQKNGLLAGVGNRFKRGEVRRESSVRKLANSRSGAIGMTFGRGVAVY</sequence>
<protein>
    <submittedName>
        <fullName evidence="2">Uncharacterized protein</fullName>
    </submittedName>
</protein>
<feature type="region of interest" description="Disordered" evidence="1">
    <location>
        <begin position="271"/>
        <end position="302"/>
    </location>
</feature>
<feature type="region of interest" description="Disordered" evidence="1">
    <location>
        <begin position="227"/>
        <end position="247"/>
    </location>
</feature>
<evidence type="ECO:0000256" key="1">
    <source>
        <dbReference type="SAM" id="MobiDB-lite"/>
    </source>
</evidence>
<dbReference type="GeneID" id="63735054"/>